<keyword evidence="1" id="KW-0805">Transcription regulation</keyword>
<dbReference type="Gene3D" id="1.10.357.10">
    <property type="entry name" value="Tetracycline Repressor, domain 2"/>
    <property type="match status" value="1"/>
</dbReference>
<sequence>MRQPTQKRARERVRQMLAAARALLEEEGLDSVTTTRVAERAGVPVGSVYQYFDDAGDLLAALHSEVTGRITARCFARLGALPASASWQRILREVLETYWQGLEEEAALRPLFSHFIRTHPYGPQITQPESQLGRLFDEALVRAGLRLPAARAEAIKITFLSMLSILTDTGLLADDAARRKALRAEALRVAELYLDDTFSA</sequence>
<dbReference type="PRINTS" id="PR00455">
    <property type="entry name" value="HTHTETR"/>
</dbReference>
<dbReference type="Pfam" id="PF00440">
    <property type="entry name" value="TetR_N"/>
    <property type="match status" value="1"/>
</dbReference>
<dbReference type="Proteomes" id="UP000028702">
    <property type="component" value="Unassembled WGS sequence"/>
</dbReference>
<dbReference type="eggNOG" id="COG1309">
    <property type="taxonomic scope" value="Bacteria"/>
</dbReference>
<keyword evidence="7" id="KW-1185">Reference proteome</keyword>
<name>A0A081B690_9HYPH</name>
<evidence type="ECO:0000256" key="4">
    <source>
        <dbReference type="PROSITE-ProRule" id="PRU00335"/>
    </source>
</evidence>
<dbReference type="STRING" id="1333998.M2A_0057"/>
<dbReference type="PANTHER" id="PTHR30055:SF234">
    <property type="entry name" value="HTH-TYPE TRANSCRIPTIONAL REGULATOR BETI"/>
    <property type="match status" value="1"/>
</dbReference>
<evidence type="ECO:0000313" key="7">
    <source>
        <dbReference type="Proteomes" id="UP000028702"/>
    </source>
</evidence>
<keyword evidence="2 4" id="KW-0238">DNA-binding</keyword>
<organism evidence="6 7">
    <name type="scientific">Tepidicaulis marinus</name>
    <dbReference type="NCBI Taxonomy" id="1333998"/>
    <lineage>
        <taxon>Bacteria</taxon>
        <taxon>Pseudomonadati</taxon>
        <taxon>Pseudomonadota</taxon>
        <taxon>Alphaproteobacteria</taxon>
        <taxon>Hyphomicrobiales</taxon>
        <taxon>Parvibaculaceae</taxon>
        <taxon>Tepidicaulis</taxon>
    </lineage>
</organism>
<gene>
    <name evidence="6" type="ORF">M2A_0057</name>
</gene>
<dbReference type="InterPro" id="IPR050109">
    <property type="entry name" value="HTH-type_TetR-like_transc_reg"/>
</dbReference>
<dbReference type="InterPro" id="IPR001647">
    <property type="entry name" value="HTH_TetR"/>
</dbReference>
<accession>A0A081B690</accession>
<dbReference type="GO" id="GO:0000976">
    <property type="term" value="F:transcription cis-regulatory region binding"/>
    <property type="evidence" value="ECO:0007669"/>
    <property type="project" value="TreeGrafter"/>
</dbReference>
<dbReference type="GO" id="GO:0003700">
    <property type="term" value="F:DNA-binding transcription factor activity"/>
    <property type="evidence" value="ECO:0007669"/>
    <property type="project" value="TreeGrafter"/>
</dbReference>
<feature type="domain" description="HTH tetR-type" evidence="5">
    <location>
        <begin position="10"/>
        <end position="70"/>
    </location>
</feature>
<evidence type="ECO:0000259" key="5">
    <source>
        <dbReference type="PROSITE" id="PS50977"/>
    </source>
</evidence>
<evidence type="ECO:0000256" key="1">
    <source>
        <dbReference type="ARBA" id="ARBA00023015"/>
    </source>
</evidence>
<keyword evidence="3" id="KW-0804">Transcription</keyword>
<evidence type="ECO:0000256" key="2">
    <source>
        <dbReference type="ARBA" id="ARBA00023125"/>
    </source>
</evidence>
<dbReference type="AlphaFoldDB" id="A0A081B690"/>
<reference evidence="6 7" key="1">
    <citation type="submission" date="2014-07" db="EMBL/GenBank/DDBJ databases">
        <title>Tepidicaulis marinum gen. nov., sp. nov., a novel marine bacterium denitrifying nitrate to nitrous oxide strictly under microaerobic conditions.</title>
        <authorList>
            <person name="Takeuchi M."/>
            <person name="Yamagishi T."/>
            <person name="Kamagata Y."/>
            <person name="Oshima K."/>
            <person name="Hattori M."/>
            <person name="Katayama T."/>
            <person name="Hanada S."/>
            <person name="Tamaki H."/>
            <person name="Marumo K."/>
            <person name="Maeda H."/>
            <person name="Nedachi M."/>
            <person name="Iwasaki W."/>
            <person name="Suwa Y."/>
            <person name="Sakata S."/>
        </authorList>
    </citation>
    <scope>NUCLEOTIDE SEQUENCE [LARGE SCALE GENOMIC DNA]</scope>
    <source>
        <strain evidence="6 7">MA2</strain>
    </source>
</reference>
<feature type="DNA-binding region" description="H-T-H motif" evidence="4">
    <location>
        <begin position="33"/>
        <end position="52"/>
    </location>
</feature>
<dbReference type="RefSeq" id="WP_081875261.1">
    <property type="nucleotide sequence ID" value="NZ_BBIO01000001.1"/>
</dbReference>
<proteinExistence type="predicted"/>
<comment type="caution">
    <text evidence="6">The sequence shown here is derived from an EMBL/GenBank/DDBJ whole genome shotgun (WGS) entry which is preliminary data.</text>
</comment>
<dbReference type="EMBL" id="BBIO01000001">
    <property type="protein sequence ID" value="GAK43558.1"/>
    <property type="molecule type" value="Genomic_DNA"/>
</dbReference>
<protein>
    <submittedName>
        <fullName evidence="6">Transcriptional regulator, TetR family protein</fullName>
    </submittedName>
</protein>
<evidence type="ECO:0000256" key="3">
    <source>
        <dbReference type="ARBA" id="ARBA00023163"/>
    </source>
</evidence>
<evidence type="ECO:0000313" key="6">
    <source>
        <dbReference type="EMBL" id="GAK43558.1"/>
    </source>
</evidence>
<dbReference type="PROSITE" id="PS50977">
    <property type="entry name" value="HTH_TETR_2"/>
    <property type="match status" value="1"/>
</dbReference>
<dbReference type="InterPro" id="IPR009057">
    <property type="entry name" value="Homeodomain-like_sf"/>
</dbReference>
<dbReference type="SUPFAM" id="SSF46689">
    <property type="entry name" value="Homeodomain-like"/>
    <property type="match status" value="1"/>
</dbReference>
<dbReference type="PANTHER" id="PTHR30055">
    <property type="entry name" value="HTH-TYPE TRANSCRIPTIONAL REGULATOR RUTR"/>
    <property type="match status" value="1"/>
</dbReference>